<organism evidence="2 3">
    <name type="scientific">Mesorhizobium retamae</name>
    <dbReference type="NCBI Taxonomy" id="2912854"/>
    <lineage>
        <taxon>Bacteria</taxon>
        <taxon>Pseudomonadati</taxon>
        <taxon>Pseudomonadota</taxon>
        <taxon>Alphaproteobacteria</taxon>
        <taxon>Hyphomicrobiales</taxon>
        <taxon>Phyllobacteriaceae</taxon>
        <taxon>Mesorhizobium</taxon>
    </lineage>
</organism>
<dbReference type="Proteomes" id="UP001201701">
    <property type="component" value="Unassembled WGS sequence"/>
</dbReference>
<dbReference type="Gene3D" id="3.40.390.10">
    <property type="entry name" value="Collagenase (Catalytic Domain)"/>
    <property type="match status" value="1"/>
</dbReference>
<name>A0ABS9QIJ6_9HYPH</name>
<feature type="compositionally biased region" description="Basic residues" evidence="1">
    <location>
        <begin position="360"/>
        <end position="377"/>
    </location>
</feature>
<evidence type="ECO:0000313" key="3">
    <source>
        <dbReference type="Proteomes" id="UP001201701"/>
    </source>
</evidence>
<gene>
    <name evidence="2" type="ORF">L4923_19510</name>
</gene>
<evidence type="ECO:0000256" key="1">
    <source>
        <dbReference type="SAM" id="MobiDB-lite"/>
    </source>
</evidence>
<protein>
    <recommendedName>
        <fullName evidence="4">Large polyvalent protein associated domain-containing protein</fullName>
    </recommendedName>
</protein>
<dbReference type="RefSeq" id="WP_239368157.1">
    <property type="nucleotide sequence ID" value="NZ_JAKREW010000021.1"/>
</dbReference>
<evidence type="ECO:0008006" key="4">
    <source>
        <dbReference type="Google" id="ProtNLM"/>
    </source>
</evidence>
<dbReference type="EMBL" id="JAKREW010000021">
    <property type="protein sequence ID" value="MCG7507222.1"/>
    <property type="molecule type" value="Genomic_DNA"/>
</dbReference>
<proteinExistence type="predicted"/>
<feature type="region of interest" description="Disordered" evidence="1">
    <location>
        <begin position="346"/>
        <end position="377"/>
    </location>
</feature>
<dbReference type="InterPro" id="IPR024079">
    <property type="entry name" value="MetalloPept_cat_dom_sf"/>
</dbReference>
<dbReference type="SUPFAM" id="SSF55486">
    <property type="entry name" value="Metalloproteases ('zincins'), catalytic domain"/>
    <property type="match status" value="1"/>
</dbReference>
<reference evidence="2 3" key="1">
    <citation type="submission" date="2022-02" db="EMBL/GenBank/DDBJ databases">
        <title>Draft genome sequence of Mezorhizobium retamae strain IRAMC:0171 isolated from Retama raetam nodules.</title>
        <authorList>
            <person name="Bengaied R."/>
            <person name="Sbissi I."/>
            <person name="Huber K."/>
            <person name="Ghodbane F."/>
            <person name="Nouioui I."/>
            <person name="Tarhouni M."/>
            <person name="Gtari M."/>
        </authorList>
    </citation>
    <scope>NUCLEOTIDE SEQUENCE [LARGE SCALE GENOMIC DNA]</scope>
    <source>
        <strain evidence="2 3">IRAMC:0171</strain>
    </source>
</reference>
<comment type="caution">
    <text evidence="2">The sequence shown here is derived from an EMBL/GenBank/DDBJ whole genome shotgun (WGS) entry which is preliminary data.</text>
</comment>
<accession>A0ABS9QIJ6</accession>
<keyword evidence="3" id="KW-1185">Reference proteome</keyword>
<evidence type="ECO:0000313" key="2">
    <source>
        <dbReference type="EMBL" id="MCG7507222.1"/>
    </source>
</evidence>
<sequence length="377" mass="40719">MIGDAKPSRYYRDVVSGLVGSTGTGGTGMSLLDLTPAGAVFSADEMVRNTREGNYGQAAADAAGLIPAGPVFRAAMKLTKGGKPLENIGSKVASLYDPPAKTPRPFHNDYPVGAPGDEAESLTRDIEGRPLVARYIAGRRLVGGADAALSPAEIRSIGTQATGRPIAEVPQRGPAGLGSDMGRVTLNRYSRRPEEIFISENLNPQQSDKVIAHEVGHVIDQMAGEIPLEGLSRELPFVYDTLLTGRERTRNFTGPQHLQYRDNEVPREYIAEATRAYMVDPNWLKTVAPKTAARIREYVNSHPELSKIIQFNSLAAAGIGGGSLLAPENAEQVRLRRHCCIPVGGSRFGGNTQGGSVHPDRRKRHSWGRARNSPQRR</sequence>